<name>A0AAE4R406_9ACTN</name>
<dbReference type="EMBL" id="JAWLKH010000014">
    <property type="protein sequence ID" value="MDV6312965.1"/>
    <property type="molecule type" value="Genomic_DNA"/>
</dbReference>
<dbReference type="Gene3D" id="3.40.50.1820">
    <property type="entry name" value="alpha/beta hydrolase"/>
    <property type="match status" value="1"/>
</dbReference>
<evidence type="ECO:0000313" key="6">
    <source>
        <dbReference type="Proteomes" id="UP001185922"/>
    </source>
</evidence>
<dbReference type="InterPro" id="IPR029058">
    <property type="entry name" value="AB_hydrolase_fold"/>
</dbReference>
<gene>
    <name evidence="3" type="ORF">R3P94_07370</name>
    <name evidence="4" type="ORF">R3Q15_13870</name>
</gene>
<dbReference type="SUPFAM" id="SSF53474">
    <property type="entry name" value="alpha/beta-Hydrolases"/>
    <property type="match status" value="1"/>
</dbReference>
<dbReference type="InterPro" id="IPR000073">
    <property type="entry name" value="AB_hydrolase_1"/>
</dbReference>
<sequence length="328" mass="35952">MFSFRRLTTIVTAAVACTMTATLGLSGVGAAGAAPAKKYPVSWDFRSAIPNVLNQTLDANWSPPGTNDPSCTLTKERPNPVILLNATATTQWAYTAGAPYLANRGYCVYTFNYGNITPIPSFPIQGLDDIERSAREVSRNVDRIMRQTGAKKVDLVGWSQGGGLLPHYYIDFLGGDKKVDKVIGIAPGNHGSTGDMLTYVRYFIPPFGPVGYDIFKALFPAFAQQAQYSDLVRKVYGNGDTKPGPHYTTIVTKYDEIATPFTNGFLEGDNVTNILLQDDCPVDLSEHLSINFSERTWRHVRNALTPAEATRVPCFQVDPFYPGMSEGR</sequence>
<evidence type="ECO:0000313" key="5">
    <source>
        <dbReference type="Proteomes" id="UP001185779"/>
    </source>
</evidence>
<keyword evidence="4" id="KW-0378">Hydrolase</keyword>
<protein>
    <submittedName>
        <fullName evidence="4">Alpha/beta fold hydrolase</fullName>
    </submittedName>
</protein>
<evidence type="ECO:0000313" key="3">
    <source>
        <dbReference type="EMBL" id="MDV6307153.1"/>
    </source>
</evidence>
<accession>A0AAE4R406</accession>
<dbReference type="AlphaFoldDB" id="A0AAE4R406"/>
<dbReference type="Pfam" id="PF00561">
    <property type="entry name" value="Abhydrolase_1"/>
    <property type="match status" value="1"/>
</dbReference>
<dbReference type="GO" id="GO:0016787">
    <property type="term" value="F:hydrolase activity"/>
    <property type="evidence" value="ECO:0007669"/>
    <property type="project" value="UniProtKB-KW"/>
</dbReference>
<reference evidence="4 5" key="1">
    <citation type="submission" date="2023-10" db="EMBL/GenBank/DDBJ databases">
        <title>Development of a sustainable strategy for remediation of hydrocarbon-contaminated territories based on the waste exchange concept.</title>
        <authorList>
            <person name="Krivoruchko A."/>
        </authorList>
    </citation>
    <scope>NUCLEOTIDE SEQUENCE</scope>
    <source>
        <strain evidence="3 5">IEGM 1266</strain>
        <strain evidence="4">IEGM 1279</strain>
    </source>
</reference>
<keyword evidence="5" id="KW-1185">Reference proteome</keyword>
<evidence type="ECO:0000256" key="1">
    <source>
        <dbReference type="SAM" id="SignalP"/>
    </source>
</evidence>
<proteinExistence type="predicted"/>
<feature type="domain" description="AB hydrolase-1" evidence="2">
    <location>
        <begin position="79"/>
        <end position="196"/>
    </location>
</feature>
<dbReference type="EMBL" id="JAWLKI010000006">
    <property type="protein sequence ID" value="MDV6307153.1"/>
    <property type="molecule type" value="Genomic_DNA"/>
</dbReference>
<feature type="signal peptide" evidence="1">
    <location>
        <begin position="1"/>
        <end position="33"/>
    </location>
</feature>
<comment type="caution">
    <text evidence="4">The sequence shown here is derived from an EMBL/GenBank/DDBJ whole genome shotgun (WGS) entry which is preliminary data.</text>
</comment>
<evidence type="ECO:0000313" key="4">
    <source>
        <dbReference type="EMBL" id="MDV6312965.1"/>
    </source>
</evidence>
<dbReference type="RefSeq" id="WP_024499147.1">
    <property type="nucleotide sequence ID" value="NZ_CP091855.1"/>
</dbReference>
<dbReference type="Proteomes" id="UP001185922">
    <property type="component" value="Unassembled WGS sequence"/>
</dbReference>
<feature type="chain" id="PRO_5041932695" evidence="1">
    <location>
        <begin position="34"/>
        <end position="328"/>
    </location>
</feature>
<dbReference type="GeneID" id="77170830"/>
<dbReference type="Proteomes" id="UP001185779">
    <property type="component" value="Unassembled WGS sequence"/>
</dbReference>
<evidence type="ECO:0000259" key="2">
    <source>
        <dbReference type="Pfam" id="PF00561"/>
    </source>
</evidence>
<organism evidence="4 6">
    <name type="scientific">Gordonia amicalis</name>
    <dbReference type="NCBI Taxonomy" id="89053"/>
    <lineage>
        <taxon>Bacteria</taxon>
        <taxon>Bacillati</taxon>
        <taxon>Actinomycetota</taxon>
        <taxon>Actinomycetes</taxon>
        <taxon>Mycobacteriales</taxon>
        <taxon>Gordoniaceae</taxon>
        <taxon>Gordonia</taxon>
    </lineage>
</organism>
<dbReference type="PROSITE" id="PS51257">
    <property type="entry name" value="PROKAR_LIPOPROTEIN"/>
    <property type="match status" value="1"/>
</dbReference>
<keyword evidence="1" id="KW-0732">Signal</keyword>